<organism evidence="1 2">
    <name type="scientific">Rhizobium quercicola</name>
    <dbReference type="NCBI Taxonomy" id="2901226"/>
    <lineage>
        <taxon>Bacteria</taxon>
        <taxon>Pseudomonadati</taxon>
        <taxon>Pseudomonadota</taxon>
        <taxon>Alphaproteobacteria</taxon>
        <taxon>Hyphomicrobiales</taxon>
        <taxon>Rhizobiaceae</taxon>
        <taxon>Rhizobium/Agrobacterium group</taxon>
        <taxon>Rhizobium</taxon>
    </lineage>
</organism>
<evidence type="ECO:0000313" key="1">
    <source>
        <dbReference type="EMBL" id="MCD7109192.1"/>
    </source>
</evidence>
<protein>
    <submittedName>
        <fullName evidence="1">Urease operon accessory protein</fullName>
    </submittedName>
</protein>
<evidence type="ECO:0000313" key="2">
    <source>
        <dbReference type="Proteomes" id="UP001139089"/>
    </source>
</evidence>
<dbReference type="RefSeq" id="WP_231813971.1">
    <property type="nucleotide sequence ID" value="NZ_JAJOZR010000005.1"/>
</dbReference>
<gene>
    <name evidence="1" type="ORF">LRX75_09055</name>
</gene>
<comment type="caution">
    <text evidence="1">The sequence shown here is derived from an EMBL/GenBank/DDBJ whole genome shotgun (WGS) entry which is preliminary data.</text>
</comment>
<dbReference type="AlphaFoldDB" id="A0A9X1NQ71"/>
<proteinExistence type="predicted"/>
<accession>A0A9X1NQ71</accession>
<sequence>MIVGNGPVPDSAANAIASADCVIRFNDCRSYRPGERTDIVAVCNTGRPAKMMLGPSVASAVHPTILPTAWAAHPAVMAAGGIWCVRNPTVFAALRAPLALTHPELDDFCDDETEGFRAFAQASGKTFRVIDAETQHFLEMMLARFSPAPYIVPSSGLVVIADVLGAHPAADIALAGFAHVGWEGHPFAAEAQLVDRWIAEGRLRRLDAAPALSFAVGS</sequence>
<keyword evidence="2" id="KW-1185">Reference proteome</keyword>
<dbReference type="EMBL" id="JAJOZR010000005">
    <property type="protein sequence ID" value="MCD7109192.1"/>
    <property type="molecule type" value="Genomic_DNA"/>
</dbReference>
<name>A0A9X1NQ71_9HYPH</name>
<reference evidence="1" key="1">
    <citation type="submission" date="2021-12" db="EMBL/GenBank/DDBJ databases">
        <authorList>
            <person name="Li Y."/>
        </authorList>
    </citation>
    <scope>NUCLEOTIDE SEQUENCE</scope>
    <source>
        <strain evidence="1">DKSPLA3</strain>
    </source>
</reference>
<dbReference type="Proteomes" id="UP001139089">
    <property type="component" value="Unassembled WGS sequence"/>
</dbReference>